<dbReference type="STRING" id="538381.GCA_001696535_01121"/>
<evidence type="ECO:0000313" key="3">
    <source>
        <dbReference type="Proteomes" id="UP000219331"/>
    </source>
</evidence>
<name>A0A285R4V3_9HYPH</name>
<sequence>MPFRLPALARLAAAVLTLLALALPAAAQGAREPARGTPERAALMDAIRPLVEVRVGAPVEFVVVRLRIAGDWAFAILDPQRPGGGQIDPARTIYGEDAEYMDGLRTYALLVQANGRWNIVDYAVGPTDAFWDGNPLYRQIPQGLLP</sequence>
<dbReference type="Proteomes" id="UP000219331">
    <property type="component" value="Unassembled WGS sequence"/>
</dbReference>
<organism evidence="2 3">
    <name type="scientific">Stappia indica</name>
    <dbReference type="NCBI Taxonomy" id="538381"/>
    <lineage>
        <taxon>Bacteria</taxon>
        <taxon>Pseudomonadati</taxon>
        <taxon>Pseudomonadota</taxon>
        <taxon>Alphaproteobacteria</taxon>
        <taxon>Hyphomicrobiales</taxon>
        <taxon>Stappiaceae</taxon>
        <taxon>Stappia</taxon>
    </lineage>
</organism>
<keyword evidence="1" id="KW-0732">Signal</keyword>
<gene>
    <name evidence="2" type="ORF">SAMN05421512_10139</name>
</gene>
<dbReference type="RefSeq" id="WP_176521970.1">
    <property type="nucleotide sequence ID" value="NZ_OBML01000001.1"/>
</dbReference>
<reference evidence="2 3" key="1">
    <citation type="submission" date="2017-08" db="EMBL/GenBank/DDBJ databases">
        <authorList>
            <person name="de Groot N.N."/>
        </authorList>
    </citation>
    <scope>NUCLEOTIDE SEQUENCE [LARGE SCALE GENOMIC DNA]</scope>
    <source>
        <strain evidence="2 3">USBA 352</strain>
    </source>
</reference>
<keyword evidence="3" id="KW-1185">Reference proteome</keyword>
<protein>
    <submittedName>
        <fullName evidence="2">Uncharacterized protein</fullName>
    </submittedName>
</protein>
<accession>A0A285R4V3</accession>
<evidence type="ECO:0000256" key="1">
    <source>
        <dbReference type="SAM" id="SignalP"/>
    </source>
</evidence>
<dbReference type="EMBL" id="OBML01000001">
    <property type="protein sequence ID" value="SOB89131.1"/>
    <property type="molecule type" value="Genomic_DNA"/>
</dbReference>
<evidence type="ECO:0000313" key="2">
    <source>
        <dbReference type="EMBL" id="SOB89131.1"/>
    </source>
</evidence>
<dbReference type="AlphaFoldDB" id="A0A285R4V3"/>
<feature type="chain" id="PRO_5012041046" evidence="1">
    <location>
        <begin position="28"/>
        <end position="146"/>
    </location>
</feature>
<proteinExistence type="predicted"/>
<feature type="signal peptide" evidence="1">
    <location>
        <begin position="1"/>
        <end position="27"/>
    </location>
</feature>